<gene>
    <name evidence="1" type="ORF">BHM03_00048543</name>
</gene>
<dbReference type="PANTHER" id="PTHR34048:SF5">
    <property type="entry name" value="INNER MEMBRANE LOCALIZED PROTEIN"/>
    <property type="match status" value="1"/>
</dbReference>
<name>A0A445ML96_ENSVE</name>
<dbReference type="PANTHER" id="PTHR34048">
    <property type="entry name" value="LOW-DENSITY RECEPTOR-LIKE PROTEIN"/>
    <property type="match status" value="1"/>
</dbReference>
<dbReference type="InterPro" id="IPR040377">
    <property type="entry name" value="Ssl2009-like"/>
</dbReference>
<organism evidence="1">
    <name type="scientific">Ensete ventricosum</name>
    <name type="common">Abyssinian banana</name>
    <name type="synonym">Musa ensete</name>
    <dbReference type="NCBI Taxonomy" id="4639"/>
    <lineage>
        <taxon>Eukaryota</taxon>
        <taxon>Viridiplantae</taxon>
        <taxon>Streptophyta</taxon>
        <taxon>Embryophyta</taxon>
        <taxon>Tracheophyta</taxon>
        <taxon>Spermatophyta</taxon>
        <taxon>Magnoliopsida</taxon>
        <taxon>Liliopsida</taxon>
        <taxon>Zingiberales</taxon>
        <taxon>Musaceae</taxon>
        <taxon>Ensete</taxon>
    </lineage>
</organism>
<dbReference type="AlphaFoldDB" id="A0A445ML96"/>
<proteinExistence type="predicted"/>
<feature type="non-terminal residue" evidence="1">
    <location>
        <position position="1"/>
    </location>
</feature>
<sequence length="83" mass="9284">LFQISKALTGTDKKDLIRKLPKFIYDEEKASEVSNWFYQKRRKALAEKIAQLNAAIDDVSSQLIPNDEPNGAAVASDEFEAAI</sequence>
<reference evidence="1" key="1">
    <citation type="journal article" date="2018" name="Data Brief">
        <title>Genome sequence data from 17 accessions of Ensete ventricosum, a staple food crop for millions in Ethiopia.</title>
        <authorList>
            <person name="Yemataw Z."/>
            <person name="Muzemil S."/>
            <person name="Ambachew D."/>
            <person name="Tripathi L."/>
            <person name="Tesfaye K."/>
            <person name="Chala A."/>
            <person name="Farbos A."/>
            <person name="O'Neill P."/>
            <person name="Moore K."/>
            <person name="Grant M."/>
            <person name="Studholme D.J."/>
        </authorList>
    </citation>
    <scope>NUCLEOTIDE SEQUENCE [LARGE SCALE GENOMIC DNA]</scope>
    <source>
        <tissue evidence="1">Leaf</tissue>
    </source>
</reference>
<evidence type="ECO:0000313" key="1">
    <source>
        <dbReference type="EMBL" id="RZR75047.1"/>
    </source>
</evidence>
<dbReference type="GO" id="GO:0009535">
    <property type="term" value="C:chloroplast thylakoid membrane"/>
    <property type="evidence" value="ECO:0007669"/>
    <property type="project" value="TreeGrafter"/>
</dbReference>
<accession>A0A445ML96</accession>
<dbReference type="EMBL" id="KV876514">
    <property type="protein sequence ID" value="RZR75047.1"/>
    <property type="molecule type" value="Genomic_DNA"/>
</dbReference>
<protein>
    <submittedName>
        <fullName evidence="1">Uncharacterized protein</fullName>
    </submittedName>
</protein>
<dbReference type="GO" id="GO:0009706">
    <property type="term" value="C:chloroplast inner membrane"/>
    <property type="evidence" value="ECO:0007669"/>
    <property type="project" value="TreeGrafter"/>
</dbReference>
<dbReference type="Proteomes" id="UP000290560">
    <property type="component" value="Unassembled WGS sequence"/>
</dbReference>